<evidence type="ECO:0000313" key="2">
    <source>
        <dbReference type="Proteomes" id="UP000827872"/>
    </source>
</evidence>
<protein>
    <submittedName>
        <fullName evidence="1">Uncharacterized protein</fullName>
    </submittedName>
</protein>
<name>A0ACB8EEV5_9SAUR</name>
<comment type="caution">
    <text evidence="1">The sequence shown here is derived from an EMBL/GenBank/DDBJ whole genome shotgun (WGS) entry which is preliminary data.</text>
</comment>
<sequence length="136" mass="15444">MWPPLLLGGLVLLLVGESVSSSSHSLRYVYTGVSESGQGQPWFVAVGYVDDQLFYYYDSNTRRSVPRESWIEKVVQYEPGYWDRETNNLQGSEAVYRFNLETLRTRYNQSHGGHLPPSPSPTQLQHSVLPNQGPKP</sequence>
<accession>A0ACB8EEV5</accession>
<organism evidence="1 2">
    <name type="scientific">Sphaerodactylus townsendi</name>
    <dbReference type="NCBI Taxonomy" id="933632"/>
    <lineage>
        <taxon>Eukaryota</taxon>
        <taxon>Metazoa</taxon>
        <taxon>Chordata</taxon>
        <taxon>Craniata</taxon>
        <taxon>Vertebrata</taxon>
        <taxon>Euteleostomi</taxon>
        <taxon>Lepidosauria</taxon>
        <taxon>Squamata</taxon>
        <taxon>Bifurcata</taxon>
        <taxon>Gekkota</taxon>
        <taxon>Sphaerodactylidae</taxon>
        <taxon>Sphaerodactylus</taxon>
    </lineage>
</organism>
<dbReference type="EMBL" id="CM037616">
    <property type="protein sequence ID" value="KAH7991137.1"/>
    <property type="molecule type" value="Genomic_DNA"/>
</dbReference>
<keyword evidence="2" id="KW-1185">Reference proteome</keyword>
<dbReference type="Proteomes" id="UP000827872">
    <property type="component" value="Linkage Group LG03"/>
</dbReference>
<reference evidence="1" key="1">
    <citation type="submission" date="2021-08" db="EMBL/GenBank/DDBJ databases">
        <title>The first chromosome-level gecko genome reveals the dynamic sex chromosomes of Neotropical dwarf geckos (Sphaerodactylidae: Sphaerodactylus).</title>
        <authorList>
            <person name="Pinto B.J."/>
            <person name="Keating S.E."/>
            <person name="Gamble T."/>
        </authorList>
    </citation>
    <scope>NUCLEOTIDE SEQUENCE</scope>
    <source>
        <strain evidence="1">TG3544</strain>
    </source>
</reference>
<evidence type="ECO:0000313" key="1">
    <source>
        <dbReference type="EMBL" id="KAH7991137.1"/>
    </source>
</evidence>
<proteinExistence type="predicted"/>
<gene>
    <name evidence="1" type="ORF">K3G42_001884</name>
</gene>